<feature type="compositionally biased region" description="Low complexity" evidence="1">
    <location>
        <begin position="31"/>
        <end position="41"/>
    </location>
</feature>
<keyword evidence="3" id="KW-1185">Reference proteome</keyword>
<dbReference type="Proteomes" id="UP000007058">
    <property type="component" value="Chromosome"/>
</dbReference>
<proteinExistence type="predicted"/>
<feature type="region of interest" description="Disordered" evidence="1">
    <location>
        <begin position="1"/>
        <end position="43"/>
    </location>
</feature>
<dbReference type="AlphaFoldDB" id="Q2W1I5"/>
<evidence type="ECO:0000256" key="1">
    <source>
        <dbReference type="SAM" id="MobiDB-lite"/>
    </source>
</evidence>
<dbReference type="KEGG" id="mag:amb3486"/>
<protein>
    <recommendedName>
        <fullName evidence="4">EAL domain-containing protein</fullName>
    </recommendedName>
</protein>
<feature type="region of interest" description="Disordered" evidence="1">
    <location>
        <begin position="250"/>
        <end position="294"/>
    </location>
</feature>
<accession>Q2W1I5</accession>
<gene>
    <name evidence="2" type="ordered locus">amb3486</name>
</gene>
<name>Q2W1I5_PARM1</name>
<dbReference type="STRING" id="342108.amb3486"/>
<dbReference type="RefSeq" id="WP_011385846.1">
    <property type="nucleotide sequence ID" value="NC_007626.1"/>
</dbReference>
<organism evidence="2 3">
    <name type="scientific">Paramagnetospirillum magneticum (strain ATCC 700264 / AMB-1)</name>
    <name type="common">Magnetospirillum magneticum</name>
    <dbReference type="NCBI Taxonomy" id="342108"/>
    <lineage>
        <taxon>Bacteria</taxon>
        <taxon>Pseudomonadati</taxon>
        <taxon>Pseudomonadota</taxon>
        <taxon>Alphaproteobacteria</taxon>
        <taxon>Rhodospirillales</taxon>
        <taxon>Magnetospirillaceae</taxon>
        <taxon>Paramagnetospirillum</taxon>
    </lineage>
</organism>
<dbReference type="EMBL" id="AP007255">
    <property type="protein sequence ID" value="BAE52290.1"/>
    <property type="molecule type" value="Genomic_DNA"/>
</dbReference>
<evidence type="ECO:0000313" key="2">
    <source>
        <dbReference type="EMBL" id="BAE52290.1"/>
    </source>
</evidence>
<dbReference type="HOGENOM" id="CLU_452562_0_0_5"/>
<reference evidence="2 3" key="1">
    <citation type="journal article" date="2005" name="DNA Res.">
        <title>Complete genome sequence of the facultative anaerobic magnetotactic bacterium Magnetospirillum sp. strain AMB-1.</title>
        <authorList>
            <person name="Matsunaga T."/>
            <person name="Okamura Y."/>
            <person name="Fukuda Y."/>
            <person name="Wahyudi A.T."/>
            <person name="Murase Y."/>
            <person name="Takeyama H."/>
        </authorList>
    </citation>
    <scope>NUCLEOTIDE SEQUENCE [LARGE SCALE GENOMIC DNA]</scope>
    <source>
        <strain evidence="3">ATCC 700264 / AMB-1</strain>
    </source>
</reference>
<evidence type="ECO:0000313" key="3">
    <source>
        <dbReference type="Proteomes" id="UP000007058"/>
    </source>
</evidence>
<dbReference type="OrthoDB" id="8436846at2"/>
<evidence type="ECO:0008006" key="4">
    <source>
        <dbReference type="Google" id="ProtNLM"/>
    </source>
</evidence>
<sequence length="603" mass="64666">MMGLASLWTGVKERFRRKPARPAGAPPAAPKPQAKRPSQPQTGFLDPDSFARALLDSSADGKGGDHRLHVFSLTDFRQAVGSKWGKLSGLLEVAGDAIIRRHVDLSKDVITRLDAEIACLSMPVASRQESRARVASIAADLSTYLFGDALIDGRRPQVVAANMAVKDAVTGEGTLDHEAIRKAVAQAGAALPALSGLSAPHRATLAAMLAPGQDGRPDGQQAAKGTAYAISGGDKPYRVDESTVPKWVMEEPRKRASDQPLPAFRVEGASHGDGDGPSRPLSLESGGLHGADAPRTTLTVEGRTLNGADAPREVLRMEGPTLAGADAPREVMNVAGRQGKGADWLEEQLELQAEAGLASDHHLSPESNLTLVWTPTWVATKRAVGAFHAKVIRVDKEGTPPLEGAYAYANAAPIESLTMDRFVATQAAHELKDLFYGRHKLGLTVPFHWMSLAPRWRDCIRIPFESCPPQALRKHLKIEIFGLTPAIPPHVIARLFQPLEKLDCTLMARLPLSAPGMIKALKGVKAIGIDLAQLAPEEKTGDAELLERLERFRDVAHKSGMACYVWGIRRRPLITDVIKAGFSLVNGPGVMTDLAHPRPASGG</sequence>